<gene>
    <name evidence="2" type="ORF">EQU50_07095</name>
</gene>
<feature type="region of interest" description="Disordered" evidence="1">
    <location>
        <begin position="1"/>
        <end position="32"/>
    </location>
</feature>
<proteinExistence type="predicted"/>
<evidence type="ECO:0000256" key="1">
    <source>
        <dbReference type="SAM" id="MobiDB-lite"/>
    </source>
</evidence>
<evidence type="ECO:0000313" key="3">
    <source>
        <dbReference type="Proteomes" id="UP000293550"/>
    </source>
</evidence>
<protein>
    <submittedName>
        <fullName evidence="2">DUF2795 domain-containing protein</fullName>
    </submittedName>
</protein>
<evidence type="ECO:0000313" key="2">
    <source>
        <dbReference type="EMBL" id="RZI45446.1"/>
    </source>
</evidence>
<dbReference type="InterPro" id="IPR021527">
    <property type="entry name" value="DUF2795"/>
</dbReference>
<organism evidence="2 3">
    <name type="scientific">Candidatus Finniella inopinata</name>
    <dbReference type="NCBI Taxonomy" id="1696036"/>
    <lineage>
        <taxon>Bacteria</taxon>
        <taxon>Pseudomonadati</taxon>
        <taxon>Pseudomonadota</taxon>
        <taxon>Alphaproteobacteria</taxon>
        <taxon>Holosporales</taxon>
        <taxon>Candidatus Paracaedibacteraceae</taxon>
        <taxon>Candidatus Finniella</taxon>
    </lineage>
</organism>
<keyword evidence="3" id="KW-1185">Reference proteome</keyword>
<dbReference type="Proteomes" id="UP000293550">
    <property type="component" value="Unassembled WGS sequence"/>
</dbReference>
<comment type="caution">
    <text evidence="2">The sequence shown here is derived from an EMBL/GenBank/DDBJ whole genome shotgun (WGS) entry which is preliminary data.</text>
</comment>
<dbReference type="EMBL" id="SCFB01000012">
    <property type="protein sequence ID" value="RZI45446.1"/>
    <property type="molecule type" value="Genomic_DNA"/>
</dbReference>
<sequence length="82" mass="8752">MAGTTEGGKKTSEGGRGNPQKASPSAVEHHIKGIHFPADKKALIDQAKANKAPDDVMYVLNQFSDKKYQSAIDVAKEVGNVE</sequence>
<reference evidence="2 3" key="1">
    <citation type="submission" date="2018-10" db="EMBL/GenBank/DDBJ databases">
        <title>An updated phylogeny of the Alphaproteobacteria reveals that the parasitic Rickettsiales and Holosporales have independent origins.</title>
        <authorList>
            <person name="Munoz-Gomez S.A."/>
            <person name="Hess S."/>
            <person name="Burger G."/>
            <person name="Lang B.F."/>
            <person name="Susko E."/>
            <person name="Slamovits C.H."/>
            <person name="Roger A.J."/>
        </authorList>
    </citation>
    <scope>NUCLEOTIDE SEQUENCE [LARGE SCALE GENOMIC DNA]</scope>
    <source>
        <strain evidence="2">HOLO01</strain>
    </source>
</reference>
<dbReference type="RefSeq" id="WP_130154433.1">
    <property type="nucleotide sequence ID" value="NZ_SCFB01000012.1"/>
</dbReference>
<dbReference type="AlphaFoldDB" id="A0A4Q7DL65"/>
<accession>A0A4Q7DL65</accession>
<dbReference type="Pfam" id="PF11387">
    <property type="entry name" value="DUF2795"/>
    <property type="match status" value="1"/>
</dbReference>
<name>A0A4Q7DL65_9PROT</name>
<dbReference type="OrthoDB" id="3078349at2"/>